<dbReference type="InterPro" id="IPR004161">
    <property type="entry name" value="EFTu-like_2"/>
</dbReference>
<dbReference type="InterPro" id="IPR006297">
    <property type="entry name" value="EF-4"/>
</dbReference>
<dbReference type="Gene3D" id="3.30.70.240">
    <property type="match status" value="1"/>
</dbReference>
<dbReference type="CDD" id="cd03709">
    <property type="entry name" value="lepA_C"/>
    <property type="match status" value="1"/>
</dbReference>
<dbReference type="FunFam" id="3.30.70.240:FF:000007">
    <property type="entry name" value="Translation factor GUF1, mitochondrial"/>
    <property type="match status" value="1"/>
</dbReference>
<keyword evidence="4" id="KW-0342">GTP-binding</keyword>
<dbReference type="PROSITE" id="PS50404">
    <property type="entry name" value="GST_NTER"/>
    <property type="match status" value="1"/>
</dbReference>
<dbReference type="InterPro" id="IPR038363">
    <property type="entry name" value="LepA_C_sf"/>
</dbReference>
<keyword evidence="3" id="KW-0378">Hydrolase</keyword>
<dbReference type="AlphaFoldDB" id="A0A915DLL8"/>
<dbReference type="PANTHER" id="PTHR43512:SF7">
    <property type="entry name" value="TRANSLATION FACTOR GUF1, MITOCHONDRIAL"/>
    <property type="match status" value="1"/>
</dbReference>
<dbReference type="CDD" id="cd03192">
    <property type="entry name" value="GST_C_Sigma_like"/>
    <property type="match status" value="1"/>
</dbReference>
<dbReference type="InterPro" id="IPR036282">
    <property type="entry name" value="Glutathione-S-Trfase_C_sf"/>
</dbReference>
<dbReference type="GO" id="GO:0045727">
    <property type="term" value="P:positive regulation of translation"/>
    <property type="evidence" value="ECO:0007669"/>
    <property type="project" value="TreeGrafter"/>
</dbReference>
<dbReference type="GO" id="GO:0016787">
    <property type="term" value="F:hydrolase activity"/>
    <property type="evidence" value="ECO:0007669"/>
    <property type="project" value="UniProtKB-KW"/>
</dbReference>
<dbReference type="Gene3D" id="1.20.1050.10">
    <property type="match status" value="1"/>
</dbReference>
<dbReference type="Proteomes" id="UP000887574">
    <property type="component" value="Unplaced"/>
</dbReference>
<dbReference type="InterPro" id="IPR036249">
    <property type="entry name" value="Thioredoxin-like_sf"/>
</dbReference>
<evidence type="ECO:0000256" key="4">
    <source>
        <dbReference type="ARBA" id="ARBA00023134"/>
    </source>
</evidence>
<dbReference type="Gene3D" id="3.30.70.870">
    <property type="entry name" value="Elongation Factor G (Translational Gtpase), domain 3"/>
    <property type="match status" value="1"/>
</dbReference>
<proteinExistence type="inferred from homology"/>
<evidence type="ECO:0000256" key="2">
    <source>
        <dbReference type="ARBA" id="ARBA00022741"/>
    </source>
</evidence>
<keyword evidence="7" id="KW-1185">Reference proteome</keyword>
<dbReference type="InterPro" id="IPR004045">
    <property type="entry name" value="Glutathione_S-Trfase_N"/>
</dbReference>
<dbReference type="PANTHER" id="PTHR43512">
    <property type="entry name" value="TRANSLATION FACTOR GUF1-RELATED"/>
    <property type="match status" value="1"/>
</dbReference>
<dbReference type="InterPro" id="IPR035654">
    <property type="entry name" value="LepA_IV"/>
</dbReference>
<dbReference type="Gene3D" id="3.40.30.10">
    <property type="entry name" value="Glutaredoxin"/>
    <property type="match status" value="1"/>
</dbReference>
<dbReference type="Pfam" id="PF14497">
    <property type="entry name" value="GST_C_3"/>
    <property type="match status" value="1"/>
</dbReference>
<comment type="similarity">
    <text evidence="1">Belongs to the TRAFAC class translation factor GTPase superfamily. Classic translation factor GTPase family. LepA subfamily.</text>
</comment>
<dbReference type="GO" id="GO:0097177">
    <property type="term" value="F:mitochondrial ribosome binding"/>
    <property type="evidence" value="ECO:0007669"/>
    <property type="project" value="TreeGrafter"/>
</dbReference>
<dbReference type="SUPFAM" id="SSF52833">
    <property type="entry name" value="Thioredoxin-like"/>
    <property type="match status" value="1"/>
</dbReference>
<dbReference type="SUPFAM" id="SSF54980">
    <property type="entry name" value="EF-G C-terminal domain-like"/>
    <property type="match status" value="2"/>
</dbReference>
<evidence type="ECO:0000256" key="1">
    <source>
        <dbReference type="ARBA" id="ARBA00005454"/>
    </source>
</evidence>
<dbReference type="GO" id="GO:0005525">
    <property type="term" value="F:GTP binding"/>
    <property type="evidence" value="ECO:0007669"/>
    <property type="project" value="UniProtKB-KW"/>
</dbReference>
<dbReference type="SUPFAM" id="SSF50447">
    <property type="entry name" value="Translation proteins"/>
    <property type="match status" value="1"/>
</dbReference>
<dbReference type="InterPro" id="IPR010987">
    <property type="entry name" value="Glutathione-S-Trfase_C-like"/>
</dbReference>
<organism evidence="7 8">
    <name type="scientific">Ditylenchus dipsaci</name>
    <dbReference type="NCBI Taxonomy" id="166011"/>
    <lineage>
        <taxon>Eukaryota</taxon>
        <taxon>Metazoa</taxon>
        <taxon>Ecdysozoa</taxon>
        <taxon>Nematoda</taxon>
        <taxon>Chromadorea</taxon>
        <taxon>Rhabditida</taxon>
        <taxon>Tylenchina</taxon>
        <taxon>Tylenchomorpha</taxon>
        <taxon>Sphaerularioidea</taxon>
        <taxon>Anguinidae</taxon>
        <taxon>Anguininae</taxon>
        <taxon>Ditylenchus</taxon>
    </lineage>
</organism>
<accession>A0A915DLL8</accession>
<evidence type="ECO:0000259" key="6">
    <source>
        <dbReference type="PROSITE" id="PS50405"/>
    </source>
</evidence>
<dbReference type="Gene3D" id="3.30.70.2570">
    <property type="entry name" value="Elongation factor 4, C-terminal domain"/>
    <property type="match status" value="1"/>
</dbReference>
<sequence length="569" mass="64607">MQQLKNLFDFEEKDVLQISAKTGLNVDSILDTLIHRIPSPKVSESTSCQALLFDSWYVHHKGAISLVLVRQGKISKGVKIRSIVNERDYEVLEVGVMHPEMIPCQSLYPGQVGYIICNMKSAKEAVIGDILHDPREKNVIQPFKSFKPIKPTVYAGLYPVDVSDYDDLKRSLERLCLNDRSVTLENSTSPVLGQGWRVGFLGVLHMEVFGQRLDQDYDANVILTAPGVEYKADIIDNETVRIKRHNGQAQISICNASQFPEMPQDVKRYLEPMVLVTMVLPNEHLAAVDKLCFEARGEPKEAVSMDENQLLVKWRMPLADVAAHFFESLKRITSGYASFDYEDDGASSKAKKLVQNLKEGIPKQQFEVSIKAVMNTSSKVIAQAVIQPWKKDFTMRVKGNMAGGRILKKLEEQKQGKEKLKLIGKVRIPRETFVDLCGQPFEDIRENFLEYKNYKDKLPLPRLPKLTVDGKLELTYTNVILAYLGRKFGLVPADRLKMVIEQVLIPCCNRDYGPYFEKQLEKNNSGYLVGEALTYVDFFAACFSDFALTYGRVDIFDKFPEFSTTARQF</sequence>
<dbReference type="CDD" id="cd16260">
    <property type="entry name" value="EF4_III"/>
    <property type="match status" value="1"/>
</dbReference>
<dbReference type="InterPro" id="IPR013842">
    <property type="entry name" value="LepA_CTD"/>
</dbReference>
<keyword evidence="2" id="KW-0547">Nucleotide-binding</keyword>
<reference evidence="8" key="1">
    <citation type="submission" date="2022-11" db="UniProtKB">
        <authorList>
            <consortium name="WormBaseParasite"/>
        </authorList>
    </citation>
    <scope>IDENTIFICATION</scope>
</reference>
<dbReference type="Pfam" id="PF03144">
    <property type="entry name" value="GTP_EFTU_D2"/>
    <property type="match status" value="1"/>
</dbReference>
<dbReference type="CDD" id="cd03699">
    <property type="entry name" value="EF4_II"/>
    <property type="match status" value="1"/>
</dbReference>
<dbReference type="InterPro" id="IPR004046">
    <property type="entry name" value="GST_C"/>
</dbReference>
<dbReference type="SUPFAM" id="SSF47616">
    <property type="entry name" value="GST C-terminal domain-like"/>
    <property type="match status" value="1"/>
</dbReference>
<feature type="domain" description="GST N-terminal" evidence="5">
    <location>
        <begin position="388"/>
        <end position="492"/>
    </location>
</feature>
<dbReference type="PROSITE" id="PS50405">
    <property type="entry name" value="GST_CTER"/>
    <property type="match status" value="1"/>
</dbReference>
<evidence type="ECO:0000259" key="5">
    <source>
        <dbReference type="PROSITE" id="PS50404"/>
    </source>
</evidence>
<protein>
    <submittedName>
        <fullName evidence="8">Translation factor GUF1 homolog, mitochondrial</fullName>
    </submittedName>
</protein>
<dbReference type="FunFam" id="2.40.30.10:FF:000015">
    <property type="entry name" value="Translation factor GUF1, mitochondrial"/>
    <property type="match status" value="1"/>
</dbReference>
<evidence type="ECO:0000256" key="3">
    <source>
        <dbReference type="ARBA" id="ARBA00022801"/>
    </source>
</evidence>
<dbReference type="Pfam" id="PF06421">
    <property type="entry name" value="LepA_C"/>
    <property type="match status" value="1"/>
</dbReference>
<evidence type="ECO:0000313" key="8">
    <source>
        <dbReference type="WBParaSite" id="jg20874"/>
    </source>
</evidence>
<dbReference type="FunFam" id="3.30.70.870:FF:000004">
    <property type="entry name" value="Translation factor GUF1, mitochondrial"/>
    <property type="match status" value="1"/>
</dbReference>
<dbReference type="Gene3D" id="2.40.30.10">
    <property type="entry name" value="Translation factors"/>
    <property type="match status" value="1"/>
</dbReference>
<dbReference type="InterPro" id="IPR035647">
    <property type="entry name" value="EFG_III/V"/>
</dbReference>
<dbReference type="GO" id="GO:0005739">
    <property type="term" value="C:mitochondrion"/>
    <property type="evidence" value="ECO:0007669"/>
    <property type="project" value="TreeGrafter"/>
</dbReference>
<dbReference type="InterPro" id="IPR009000">
    <property type="entry name" value="Transl_B-barrel_sf"/>
</dbReference>
<dbReference type="WBParaSite" id="jg20874">
    <property type="protein sequence ID" value="jg20874"/>
    <property type="gene ID" value="jg20874"/>
</dbReference>
<name>A0A915DLL8_9BILA</name>
<evidence type="ECO:0000313" key="7">
    <source>
        <dbReference type="Proteomes" id="UP000887574"/>
    </source>
</evidence>
<feature type="domain" description="GST C-terminal" evidence="6">
    <location>
        <begin position="461"/>
        <end position="569"/>
    </location>
</feature>